<keyword evidence="3 4" id="KW-0539">Nucleus</keyword>
<accession>A0A9P6KSC8</accession>
<evidence type="ECO:0000313" key="6">
    <source>
        <dbReference type="EMBL" id="KAF9737137.1"/>
    </source>
</evidence>
<protein>
    <recommendedName>
        <fullName evidence="4">Mediator of RNA polymerase II transcription subunit 20</fullName>
    </recommendedName>
    <alternativeName>
        <fullName evidence="4">Mediator complex subunit 20</fullName>
    </alternativeName>
</protein>
<keyword evidence="4" id="KW-0010">Activator</keyword>
<comment type="caution">
    <text evidence="6">The sequence shown here is derived from an EMBL/GenBank/DDBJ whole genome shotgun (WGS) entry which is preliminary data.</text>
</comment>
<evidence type="ECO:0000256" key="4">
    <source>
        <dbReference type="RuleBase" id="RU364152"/>
    </source>
</evidence>
<evidence type="ECO:0000256" key="5">
    <source>
        <dbReference type="SAM" id="MobiDB-lite"/>
    </source>
</evidence>
<sequence length="259" mass="28719">MRYHGVYYIPNQGAQLSASLDHVRAIVAGIESSFPRADKAGTWALTHRMLRDNPPYSETAQPDYPHAYQHLLHVSTISPDRAYNLIQHPSKAGQDGSAGSMPQTAIASFPLIQGDAHATFLANQMPLLWVPQRMLDVVNGKTFQAGDFLIYVCELRSRRQAQTGNQTSPAVVVCISTHAGGPDDDDDGTSSPPPDDDAIDFEYAQASIRELWNTVKKDITFGRAEVREHMQPAQDFGRSEEQNRETVVRMWCEALSPRA</sequence>
<feature type="region of interest" description="Disordered" evidence="5">
    <location>
        <begin position="176"/>
        <end position="196"/>
    </location>
</feature>
<name>A0A9P6KSC8_9PLEO</name>
<comment type="similarity">
    <text evidence="2 4">Belongs to the Mediator complex subunit 20 family.</text>
</comment>
<gene>
    <name evidence="4" type="primary">MED20</name>
    <name evidence="6" type="ORF">PMIN01_04916</name>
</gene>
<evidence type="ECO:0000256" key="2">
    <source>
        <dbReference type="ARBA" id="ARBA00010743"/>
    </source>
</evidence>
<evidence type="ECO:0000256" key="1">
    <source>
        <dbReference type="ARBA" id="ARBA00004123"/>
    </source>
</evidence>
<dbReference type="AlphaFoldDB" id="A0A9P6KSC8"/>
<dbReference type="GO" id="GO:0016592">
    <property type="term" value="C:mediator complex"/>
    <property type="evidence" value="ECO:0007669"/>
    <property type="project" value="InterPro"/>
</dbReference>
<dbReference type="Proteomes" id="UP000756921">
    <property type="component" value="Unassembled WGS sequence"/>
</dbReference>
<reference evidence="6" key="1">
    <citation type="journal article" date="2020" name="Mol. Plant Microbe Interact.">
        <title>Genome Sequence of the Biocontrol Agent Coniothyrium minitans strain Conio (IMI 134523).</title>
        <authorList>
            <person name="Patel D."/>
            <person name="Shittu T.A."/>
            <person name="Baroncelli R."/>
            <person name="Muthumeenakshi S."/>
            <person name="Osborne T.H."/>
            <person name="Janganan T.K."/>
            <person name="Sreenivasaprasad S."/>
        </authorList>
    </citation>
    <scope>NUCLEOTIDE SEQUENCE</scope>
    <source>
        <strain evidence="6">Conio</strain>
    </source>
</reference>
<dbReference type="GO" id="GO:0006357">
    <property type="term" value="P:regulation of transcription by RNA polymerase II"/>
    <property type="evidence" value="ECO:0007669"/>
    <property type="project" value="InterPro"/>
</dbReference>
<comment type="subunit">
    <text evidence="4">Component of the Mediator complex.</text>
</comment>
<dbReference type="GO" id="GO:0003712">
    <property type="term" value="F:transcription coregulator activity"/>
    <property type="evidence" value="ECO:0007669"/>
    <property type="project" value="InterPro"/>
</dbReference>
<keyword evidence="4" id="KW-0805">Transcription regulation</keyword>
<dbReference type="InterPro" id="IPR013921">
    <property type="entry name" value="Mediator_Med20"/>
</dbReference>
<proteinExistence type="inferred from homology"/>
<dbReference type="Pfam" id="PF08612">
    <property type="entry name" value="Med20"/>
    <property type="match status" value="1"/>
</dbReference>
<evidence type="ECO:0000313" key="7">
    <source>
        <dbReference type="Proteomes" id="UP000756921"/>
    </source>
</evidence>
<comment type="subcellular location">
    <subcellularLocation>
        <location evidence="1 4">Nucleus</location>
    </subcellularLocation>
</comment>
<dbReference type="OrthoDB" id="1854899at2759"/>
<keyword evidence="4" id="KW-0804">Transcription</keyword>
<feature type="compositionally biased region" description="Acidic residues" evidence="5">
    <location>
        <begin position="182"/>
        <end position="196"/>
    </location>
</feature>
<organism evidence="6 7">
    <name type="scientific">Paraphaeosphaeria minitans</name>
    <dbReference type="NCBI Taxonomy" id="565426"/>
    <lineage>
        <taxon>Eukaryota</taxon>
        <taxon>Fungi</taxon>
        <taxon>Dikarya</taxon>
        <taxon>Ascomycota</taxon>
        <taxon>Pezizomycotina</taxon>
        <taxon>Dothideomycetes</taxon>
        <taxon>Pleosporomycetidae</taxon>
        <taxon>Pleosporales</taxon>
        <taxon>Massarineae</taxon>
        <taxon>Didymosphaeriaceae</taxon>
        <taxon>Paraphaeosphaeria</taxon>
    </lineage>
</organism>
<keyword evidence="7" id="KW-1185">Reference proteome</keyword>
<dbReference type="EMBL" id="WJXW01000004">
    <property type="protein sequence ID" value="KAF9737137.1"/>
    <property type="molecule type" value="Genomic_DNA"/>
</dbReference>
<evidence type="ECO:0000256" key="3">
    <source>
        <dbReference type="ARBA" id="ARBA00023242"/>
    </source>
</evidence>
<comment type="function">
    <text evidence="4">Component of the Mediator complex, a coactivator involved in the regulated transcription of nearly all RNA polymerase II-dependent genes. Mediator functions as a bridge to convey information from gene-specific regulatory proteins to the basal RNA polymerase II transcription machinery. Mediator is recruited to promoters by direct interactions with regulatory proteins and serves as a scaffold for the assembly of a functional preinitiation complex with RNA polymerase II and the general transcription factors.</text>
</comment>